<accession>A0A370I4N5</accession>
<reference evidence="2 3" key="1">
    <citation type="submission" date="2018-07" db="EMBL/GenBank/DDBJ databases">
        <title>Genomic Encyclopedia of Type Strains, Phase IV (KMG-IV): sequencing the most valuable type-strain genomes for metagenomic binning, comparative biology and taxonomic classification.</title>
        <authorList>
            <person name="Goeker M."/>
        </authorList>
    </citation>
    <scope>NUCLEOTIDE SEQUENCE [LARGE SCALE GENOMIC DNA]</scope>
    <source>
        <strain evidence="2 3">DSM 44290</strain>
    </source>
</reference>
<dbReference type="AlphaFoldDB" id="A0A370I4N5"/>
<feature type="region of interest" description="Disordered" evidence="1">
    <location>
        <begin position="50"/>
        <end position="72"/>
    </location>
</feature>
<protein>
    <submittedName>
        <fullName evidence="2">S-formylglutathione hydrolase FrmB</fullName>
    </submittedName>
</protein>
<dbReference type="InterPro" id="IPR000801">
    <property type="entry name" value="Esterase-like"/>
</dbReference>
<proteinExistence type="predicted"/>
<dbReference type="EMBL" id="QQBC01000005">
    <property type="protein sequence ID" value="RDI65696.1"/>
    <property type="molecule type" value="Genomic_DNA"/>
</dbReference>
<dbReference type="Pfam" id="PF00756">
    <property type="entry name" value="Esterase"/>
    <property type="match status" value="1"/>
</dbReference>
<dbReference type="InterPro" id="IPR029058">
    <property type="entry name" value="AB_hydrolase_fold"/>
</dbReference>
<dbReference type="GO" id="GO:0016787">
    <property type="term" value="F:hydrolase activity"/>
    <property type="evidence" value="ECO:0007669"/>
    <property type="project" value="UniProtKB-KW"/>
</dbReference>
<comment type="caution">
    <text evidence="2">The sequence shown here is derived from an EMBL/GenBank/DDBJ whole genome shotgun (WGS) entry which is preliminary data.</text>
</comment>
<evidence type="ECO:0000256" key="1">
    <source>
        <dbReference type="SAM" id="MobiDB-lite"/>
    </source>
</evidence>
<dbReference type="PANTHER" id="PTHR48098:SF1">
    <property type="entry name" value="DIACYLGLYCEROL ACYLTRANSFERASE_MYCOLYLTRANSFERASE AG85A"/>
    <property type="match status" value="1"/>
</dbReference>
<sequence>MSRFDAFDALWQDGAMVRRRFRRRLPGALASAALLLGAVLYAAPVDAAPASPPVNSGSADGPAPATEDPRPAVASIDHIEQITERRLRVFVKSPAMERTVQVQVLLPADRSKPRPTLYMLDGRSAVKDSNNWIERAGAVDFFADKPVNVVLTVGGPAGYYTDWQRTDPVLGNNQWETFLTRELPPLIDSTFEGNGRDAIEGVSMGAEAAMMLVMRNPGVYRAVAAHSGCYAMGSDLGQAQARAVVRTYGGDPNNMFGNEEDPDWLAHDVMTHADSLRGTAIFLSASSGLPGPYDTPGHPDYPTSISFGGPLEAAANACTMALADRLERMRIPAATDLRPVGTHSWPYWADELPRAWPTLAQALGVG</sequence>
<evidence type="ECO:0000313" key="3">
    <source>
        <dbReference type="Proteomes" id="UP000254869"/>
    </source>
</evidence>
<keyword evidence="3" id="KW-1185">Reference proteome</keyword>
<organism evidence="2 3">
    <name type="scientific">Nocardia pseudobrasiliensis</name>
    <dbReference type="NCBI Taxonomy" id="45979"/>
    <lineage>
        <taxon>Bacteria</taxon>
        <taxon>Bacillati</taxon>
        <taxon>Actinomycetota</taxon>
        <taxon>Actinomycetes</taxon>
        <taxon>Mycobacteriales</taxon>
        <taxon>Nocardiaceae</taxon>
        <taxon>Nocardia</taxon>
    </lineage>
</organism>
<dbReference type="STRING" id="1210086.GCA_001613105_04058"/>
<dbReference type="SUPFAM" id="SSF53474">
    <property type="entry name" value="alpha/beta-Hydrolases"/>
    <property type="match status" value="1"/>
</dbReference>
<name>A0A370I4N5_9NOCA</name>
<dbReference type="Proteomes" id="UP000254869">
    <property type="component" value="Unassembled WGS sequence"/>
</dbReference>
<dbReference type="InterPro" id="IPR050583">
    <property type="entry name" value="Mycobacterial_A85_antigen"/>
</dbReference>
<keyword evidence="2" id="KW-0378">Hydrolase</keyword>
<evidence type="ECO:0000313" key="2">
    <source>
        <dbReference type="EMBL" id="RDI65696.1"/>
    </source>
</evidence>
<dbReference type="Gene3D" id="3.40.50.1820">
    <property type="entry name" value="alpha/beta hydrolase"/>
    <property type="match status" value="1"/>
</dbReference>
<dbReference type="GO" id="GO:0016747">
    <property type="term" value="F:acyltransferase activity, transferring groups other than amino-acyl groups"/>
    <property type="evidence" value="ECO:0007669"/>
    <property type="project" value="TreeGrafter"/>
</dbReference>
<dbReference type="PANTHER" id="PTHR48098">
    <property type="entry name" value="ENTEROCHELIN ESTERASE-RELATED"/>
    <property type="match status" value="1"/>
</dbReference>
<gene>
    <name evidence="2" type="ORF">DFR76_1059</name>
</gene>